<comment type="function">
    <text evidence="1">Specifically methylates the adenine in position 2030 of 23S rRNA.</text>
</comment>
<comment type="subunit">
    <text evidence="1">Monomer.</text>
</comment>
<feature type="active site" description="Proton acceptor" evidence="1">
    <location>
        <position position="163"/>
    </location>
</feature>
<dbReference type="InterPro" id="IPR007473">
    <property type="entry name" value="RlmJ"/>
</dbReference>
<evidence type="ECO:0000313" key="3">
    <source>
        <dbReference type="Proteomes" id="UP000262073"/>
    </source>
</evidence>
<dbReference type="EC" id="2.1.1.266" evidence="1"/>
<feature type="binding site" evidence="1">
    <location>
        <begin position="142"/>
        <end position="143"/>
    </location>
    <ligand>
        <name>S-adenosyl-L-methionine</name>
        <dbReference type="ChEBI" id="CHEBI:59789"/>
    </ligand>
</feature>
<dbReference type="RefSeq" id="WP_117316620.1">
    <property type="nucleotide sequence ID" value="NZ_CP031769.1"/>
</dbReference>
<gene>
    <name evidence="1" type="primary">rlmJ</name>
    <name evidence="2" type="ORF">D0Y50_09365</name>
</gene>
<keyword evidence="1" id="KW-0694">RNA-binding</keyword>
<feature type="binding site" evidence="1">
    <location>
        <position position="42"/>
    </location>
    <ligand>
        <name>S-adenosyl-L-methionine</name>
        <dbReference type="ChEBI" id="CHEBI:59789"/>
    </ligand>
</feature>
<feature type="site" description="Interaction with substrate rRNA" evidence="1">
    <location>
        <position position="4"/>
    </location>
</feature>
<dbReference type="EMBL" id="CP031769">
    <property type="protein sequence ID" value="AXR06557.1"/>
    <property type="molecule type" value="Genomic_DNA"/>
</dbReference>
<organism evidence="2 3">
    <name type="scientific">Salinimonas sediminis</name>
    <dbReference type="NCBI Taxonomy" id="2303538"/>
    <lineage>
        <taxon>Bacteria</taxon>
        <taxon>Pseudomonadati</taxon>
        <taxon>Pseudomonadota</taxon>
        <taxon>Gammaproteobacteria</taxon>
        <taxon>Alteromonadales</taxon>
        <taxon>Alteromonadaceae</taxon>
        <taxon>Alteromonas/Salinimonas group</taxon>
        <taxon>Salinimonas</taxon>
    </lineage>
</organism>
<dbReference type="GO" id="GO:0070475">
    <property type="term" value="P:rRNA base methylation"/>
    <property type="evidence" value="ECO:0007669"/>
    <property type="project" value="UniProtKB-UniRule"/>
</dbReference>
<keyword evidence="1" id="KW-0698">rRNA processing</keyword>
<keyword evidence="1" id="KW-0949">S-adenosyl-L-methionine</keyword>
<dbReference type="HAMAP" id="MF_00934">
    <property type="entry name" value="23SrRNA_methyltr_J"/>
    <property type="match status" value="1"/>
</dbReference>
<protein>
    <recommendedName>
        <fullName evidence="1">Ribosomal RNA large subunit methyltransferase J</fullName>
        <ecNumber evidence="1">2.1.1.266</ecNumber>
    </recommendedName>
    <alternativeName>
        <fullName evidence="1">23S rRNA (adenine(2030)-N6)-methyltransferase</fullName>
    </alternativeName>
    <alternativeName>
        <fullName evidence="1">23S rRNA m6A2030 methyltransferase</fullName>
    </alternativeName>
</protein>
<dbReference type="AlphaFoldDB" id="A0A346NM00"/>
<feature type="binding site" evidence="1">
    <location>
        <position position="19"/>
    </location>
    <ligand>
        <name>S-adenosyl-L-methionine</name>
        <dbReference type="ChEBI" id="CHEBI:59789"/>
    </ligand>
</feature>
<dbReference type="Pfam" id="PF04378">
    <property type="entry name" value="RsmJ"/>
    <property type="match status" value="1"/>
</dbReference>
<dbReference type="GO" id="GO:0036307">
    <property type="term" value="F:23S rRNA (adenine(2030)-N(6))-methyltransferase activity"/>
    <property type="evidence" value="ECO:0007669"/>
    <property type="project" value="UniProtKB-UniRule"/>
</dbReference>
<keyword evidence="1 2" id="KW-0808">Transferase</keyword>
<comment type="similarity">
    <text evidence="1">Belongs to the RlmJ family.</text>
</comment>
<reference evidence="2 3" key="1">
    <citation type="submission" date="2018-08" db="EMBL/GenBank/DDBJ databases">
        <title>Salinimonas sediminis sp. nov., a piezophilic bacterium isolated from a deep-sea sediment sample from the New Britain Trench.</title>
        <authorList>
            <person name="Cao J."/>
        </authorList>
    </citation>
    <scope>NUCLEOTIDE SEQUENCE [LARGE SCALE GENOMIC DNA]</scope>
    <source>
        <strain evidence="2 3">N102</strain>
    </source>
</reference>
<dbReference type="PANTHER" id="PTHR37426">
    <property type="entry name" value="RIBOSOMAL RNA LARGE SUBUNIT METHYLTRANSFERASE J"/>
    <property type="match status" value="1"/>
</dbReference>
<dbReference type="PANTHER" id="PTHR37426:SF1">
    <property type="entry name" value="RIBOSOMAL RNA LARGE SUBUNIT METHYLTRANSFERASE J"/>
    <property type="match status" value="1"/>
</dbReference>
<dbReference type="SUPFAM" id="SSF53335">
    <property type="entry name" value="S-adenosyl-L-methionine-dependent methyltransferases"/>
    <property type="match status" value="1"/>
</dbReference>
<feature type="binding site" evidence="1">
    <location>
        <position position="163"/>
    </location>
    <ligand>
        <name>S-adenosyl-L-methionine</name>
        <dbReference type="ChEBI" id="CHEBI:59789"/>
    </ligand>
</feature>
<accession>A0A346NM00</accession>
<keyword evidence="3" id="KW-1185">Reference proteome</keyword>
<comment type="catalytic activity">
    <reaction evidence="1">
        <text>adenosine(2030) in 23S rRNA + S-adenosyl-L-methionine = N(6)-methyladenosine(2030) in 23S rRNA + S-adenosyl-L-homocysteine + H(+)</text>
        <dbReference type="Rhea" id="RHEA:43736"/>
        <dbReference type="Rhea" id="RHEA-COMP:10668"/>
        <dbReference type="Rhea" id="RHEA-COMP:10669"/>
        <dbReference type="ChEBI" id="CHEBI:15378"/>
        <dbReference type="ChEBI" id="CHEBI:57856"/>
        <dbReference type="ChEBI" id="CHEBI:59789"/>
        <dbReference type="ChEBI" id="CHEBI:74411"/>
        <dbReference type="ChEBI" id="CHEBI:74449"/>
        <dbReference type="EC" id="2.1.1.266"/>
    </reaction>
</comment>
<dbReference type="GO" id="GO:0003723">
    <property type="term" value="F:RNA binding"/>
    <property type="evidence" value="ECO:0007669"/>
    <property type="project" value="UniProtKB-UniRule"/>
</dbReference>
<dbReference type="KEGG" id="salm:D0Y50_09365"/>
<dbReference type="Gene3D" id="3.40.50.150">
    <property type="entry name" value="Vaccinia Virus protein VP39"/>
    <property type="match status" value="1"/>
</dbReference>
<evidence type="ECO:0000313" key="2">
    <source>
        <dbReference type="EMBL" id="AXR06557.1"/>
    </source>
</evidence>
<dbReference type="OrthoDB" id="9791274at2"/>
<dbReference type="GO" id="GO:0005829">
    <property type="term" value="C:cytosol"/>
    <property type="evidence" value="ECO:0007669"/>
    <property type="project" value="TreeGrafter"/>
</dbReference>
<keyword evidence="1 2" id="KW-0489">Methyltransferase</keyword>
<sequence>MLSYRHAFHAGNHADILKHIAWLGVIQHLKRKTKPFVLFDTHAGAGEYPLSAQQTQLNQEYTSGMSALDGIHAVSALLQDYLSFNQPCWDAGVYPGSPRLLAEAIRAQDEAHLMELHPAEIAPLQQCVYNSGHEGIHVHHRDGLEGLIAMTPPTPNRGAVLIDPPYEQIGEYKTVSQTVDKMLQRWANAQVVVWYPLLSERAADKAAACQQMLDTLAGMGSTCFTAQLTVADNTHDAGMYGSGVCIINPAWQLDEHITQAMKEVTGYLSASASFSLDWLKQEAP</sequence>
<feature type="binding site" evidence="1">
    <location>
        <position position="97"/>
    </location>
    <ligand>
        <name>S-adenosyl-L-methionine</name>
        <dbReference type="ChEBI" id="CHEBI:59789"/>
    </ligand>
</feature>
<proteinExistence type="inferred from homology"/>
<evidence type="ECO:0000256" key="1">
    <source>
        <dbReference type="HAMAP-Rule" id="MF_00934"/>
    </source>
</evidence>
<dbReference type="InterPro" id="IPR029063">
    <property type="entry name" value="SAM-dependent_MTases_sf"/>
</dbReference>
<dbReference type="Proteomes" id="UP000262073">
    <property type="component" value="Chromosome"/>
</dbReference>
<name>A0A346NM00_9ALTE</name>
<feature type="binding site" evidence="1">
    <location>
        <position position="115"/>
    </location>
    <ligand>
        <name>S-adenosyl-L-methionine</name>
        <dbReference type="ChEBI" id="CHEBI:59789"/>
    </ligand>
</feature>